<proteinExistence type="predicted"/>
<dbReference type="EMBL" id="BAABJO010000017">
    <property type="protein sequence ID" value="GAA5127783.1"/>
    <property type="molecule type" value="Genomic_DNA"/>
</dbReference>
<dbReference type="GO" id="GO:0004386">
    <property type="term" value="F:helicase activity"/>
    <property type="evidence" value="ECO:0007669"/>
    <property type="project" value="UniProtKB-KW"/>
</dbReference>
<dbReference type="InterPro" id="IPR032830">
    <property type="entry name" value="XPB/Ssl2_N"/>
</dbReference>
<comment type="caution">
    <text evidence="2">The sequence shown here is derived from an EMBL/GenBank/DDBJ whole genome shotgun (WGS) entry which is preliminary data.</text>
</comment>
<feature type="domain" description="Helicase XPB/Ssl2 N-terminal" evidence="1">
    <location>
        <begin position="528"/>
        <end position="645"/>
    </location>
</feature>
<keyword evidence="2" id="KW-0378">Hydrolase</keyword>
<protein>
    <submittedName>
        <fullName evidence="2">Helicase-associated domain-containing protein</fullName>
    </submittedName>
</protein>
<name>A0ABP9NMS3_9PSEU</name>
<evidence type="ECO:0000313" key="2">
    <source>
        <dbReference type="EMBL" id="GAA5127783.1"/>
    </source>
</evidence>
<dbReference type="Proteomes" id="UP001500804">
    <property type="component" value="Unassembled WGS sequence"/>
</dbReference>
<gene>
    <name evidence="2" type="ORF">GCM10023320_45650</name>
</gene>
<evidence type="ECO:0000259" key="1">
    <source>
        <dbReference type="Pfam" id="PF13625"/>
    </source>
</evidence>
<sequence length="713" mass="74447">MNPLTLLLMRRSAGLDAWLATLSTVELEALLRARSDVLRHPAPTDLAMLADRLSAQASVHRALLELSKPALQVAEALLALGGTAARHELHALLGATDTARVAAVDAAIDELIAMALAWPLHGRVRQVGGWGAISPDPLGLGRSARTLYARLTPEQLDRVGAHHGVHGLGRKGIDAVVAVLTDQEALRARLSEADTGVAAAVRQLAWHGPRRSGVRFPEPGEPHGVGHELAVQGWVVPTEWGIAEMPREVALAVRGPEYQAPFDAHPPHLATAPVEPAQLRAAGEHAALVALHSVRALVTLLGHSPLATVQGGGVGVRELRRAAKELGSDVTAVRLGLECAAAAGLVTLAREGDGRTTSRRGYQPPVGVAMPTDAVDEWLAAEPADAYARLLLAWWGLPMVPSLRVDESGRPAPALVRAYGHPEHVRMRSGALAALASLGEARGLVELGTLRELLAHRAPFDRELPGDADRLGATLAEAELLGLVATGALTPLGHDLLAAVRTDRPERALRDALAGLLPAPTDTATFLPDLTALVTGVAAAPLTRLLDSSADPERRGIASVWRFTAASVRRALDAGHTADGLLAALAGAADRPLPQPLEYLVRDVARQHGQVQVCAVATCVRVADAPLGAELAAQRGLAPLGLRLLTDTVLVSDRPVADVLDALRSAGYSPVEQDSSGATVIARAPARRAPVPAAAPWPGPLPDVAAIAARLTA</sequence>
<evidence type="ECO:0000313" key="3">
    <source>
        <dbReference type="Proteomes" id="UP001500804"/>
    </source>
</evidence>
<keyword evidence="2" id="KW-0347">Helicase</keyword>
<reference evidence="3" key="1">
    <citation type="journal article" date="2019" name="Int. J. Syst. Evol. Microbiol.">
        <title>The Global Catalogue of Microorganisms (GCM) 10K type strain sequencing project: providing services to taxonomists for standard genome sequencing and annotation.</title>
        <authorList>
            <consortium name="The Broad Institute Genomics Platform"/>
            <consortium name="The Broad Institute Genome Sequencing Center for Infectious Disease"/>
            <person name="Wu L."/>
            <person name="Ma J."/>
        </authorList>
    </citation>
    <scope>NUCLEOTIDE SEQUENCE [LARGE SCALE GENOMIC DNA]</scope>
    <source>
        <strain evidence="3">JCM 18302</strain>
    </source>
</reference>
<keyword evidence="3" id="KW-1185">Reference proteome</keyword>
<keyword evidence="2" id="KW-0067">ATP-binding</keyword>
<dbReference type="Pfam" id="PF13625">
    <property type="entry name" value="Helicase_C_3"/>
    <property type="match status" value="1"/>
</dbReference>
<organism evidence="2 3">
    <name type="scientific">Pseudonocardia adelaidensis</name>
    <dbReference type="NCBI Taxonomy" id="648754"/>
    <lineage>
        <taxon>Bacteria</taxon>
        <taxon>Bacillati</taxon>
        <taxon>Actinomycetota</taxon>
        <taxon>Actinomycetes</taxon>
        <taxon>Pseudonocardiales</taxon>
        <taxon>Pseudonocardiaceae</taxon>
        <taxon>Pseudonocardia</taxon>
    </lineage>
</organism>
<accession>A0ABP9NMS3</accession>
<keyword evidence="2" id="KW-0547">Nucleotide-binding</keyword>